<dbReference type="EC" id="2.7.13.3" evidence="2"/>
<proteinExistence type="predicted"/>
<evidence type="ECO:0000259" key="10">
    <source>
        <dbReference type="PROSITE" id="PS50109"/>
    </source>
</evidence>
<dbReference type="GO" id="GO:0005524">
    <property type="term" value="F:ATP binding"/>
    <property type="evidence" value="ECO:0007669"/>
    <property type="project" value="UniProtKB-KW"/>
</dbReference>
<dbReference type="SUPFAM" id="SSF47384">
    <property type="entry name" value="Homodimeric domain of signal transducing histidine kinase"/>
    <property type="match status" value="1"/>
</dbReference>
<evidence type="ECO:0000256" key="5">
    <source>
        <dbReference type="ARBA" id="ARBA00022741"/>
    </source>
</evidence>
<dbReference type="InterPro" id="IPR000014">
    <property type="entry name" value="PAS"/>
</dbReference>
<evidence type="ECO:0000256" key="9">
    <source>
        <dbReference type="SAM" id="Phobius"/>
    </source>
</evidence>
<reference evidence="11 12" key="1">
    <citation type="submission" date="2016-08" db="EMBL/GenBank/DDBJ databases">
        <title>Complete Genome Sequence Of The Indigo Reducing Clostridium isatidis DSM15098.</title>
        <authorList>
            <person name="Little G.T."/>
            <person name="Minton N.P."/>
        </authorList>
    </citation>
    <scope>NUCLEOTIDE SEQUENCE [LARGE SCALE GENOMIC DNA]</scope>
    <source>
        <strain evidence="11 12">DSM 15098</strain>
    </source>
</reference>
<dbReference type="CDD" id="cd16922">
    <property type="entry name" value="HATPase_EvgS-ArcB-TorS-like"/>
    <property type="match status" value="1"/>
</dbReference>
<dbReference type="InterPro" id="IPR003594">
    <property type="entry name" value="HATPase_dom"/>
</dbReference>
<dbReference type="Proteomes" id="UP000264883">
    <property type="component" value="Chromosome"/>
</dbReference>
<comment type="catalytic activity">
    <reaction evidence="1">
        <text>ATP + protein L-histidine = ADP + protein N-phospho-L-histidine.</text>
        <dbReference type="EC" id="2.7.13.3"/>
    </reaction>
</comment>
<dbReference type="EMBL" id="CP016786">
    <property type="protein sequence ID" value="ASW44018.1"/>
    <property type="molecule type" value="Genomic_DNA"/>
</dbReference>
<dbReference type="SUPFAM" id="SSF55874">
    <property type="entry name" value="ATPase domain of HSP90 chaperone/DNA topoisomerase II/histidine kinase"/>
    <property type="match status" value="1"/>
</dbReference>
<evidence type="ECO:0000256" key="6">
    <source>
        <dbReference type="ARBA" id="ARBA00022777"/>
    </source>
</evidence>
<keyword evidence="9" id="KW-0812">Transmembrane</keyword>
<dbReference type="InterPro" id="IPR050736">
    <property type="entry name" value="Sensor_HK_Regulatory"/>
</dbReference>
<dbReference type="FunFam" id="3.30.565.10:FF:000037">
    <property type="entry name" value="Hybrid sensor histidine kinase/response regulator"/>
    <property type="match status" value="1"/>
</dbReference>
<dbReference type="PANTHER" id="PTHR43711:SF26">
    <property type="entry name" value="SENSOR HISTIDINE KINASE RCSC"/>
    <property type="match status" value="1"/>
</dbReference>
<evidence type="ECO:0000256" key="1">
    <source>
        <dbReference type="ARBA" id="ARBA00000085"/>
    </source>
</evidence>
<keyword evidence="9" id="KW-0472">Membrane</keyword>
<dbReference type="RefSeq" id="WP_119866145.1">
    <property type="nucleotide sequence ID" value="NZ_CP016786.1"/>
</dbReference>
<feature type="transmembrane region" description="Helical" evidence="9">
    <location>
        <begin position="20"/>
        <end position="42"/>
    </location>
</feature>
<dbReference type="SMART" id="SM00388">
    <property type="entry name" value="HisKA"/>
    <property type="match status" value="1"/>
</dbReference>
<dbReference type="GO" id="GO:0000155">
    <property type="term" value="F:phosphorelay sensor kinase activity"/>
    <property type="evidence" value="ECO:0007669"/>
    <property type="project" value="InterPro"/>
</dbReference>
<dbReference type="NCBIfam" id="TIGR00229">
    <property type="entry name" value="sensory_box"/>
    <property type="match status" value="1"/>
</dbReference>
<organism evidence="11 12">
    <name type="scientific">Clostridium isatidis</name>
    <dbReference type="NCBI Taxonomy" id="182773"/>
    <lineage>
        <taxon>Bacteria</taxon>
        <taxon>Bacillati</taxon>
        <taxon>Bacillota</taxon>
        <taxon>Clostridia</taxon>
        <taxon>Eubacteriales</taxon>
        <taxon>Clostridiaceae</taxon>
        <taxon>Clostridium</taxon>
    </lineage>
</organism>
<dbReference type="InterPro" id="IPR036890">
    <property type="entry name" value="HATPase_C_sf"/>
</dbReference>
<keyword evidence="4" id="KW-0808">Transferase</keyword>
<name>A0A343JER0_9CLOT</name>
<protein>
    <recommendedName>
        <fullName evidence="2">histidine kinase</fullName>
        <ecNumber evidence="2">2.7.13.3</ecNumber>
    </recommendedName>
</protein>
<evidence type="ECO:0000256" key="7">
    <source>
        <dbReference type="ARBA" id="ARBA00022840"/>
    </source>
</evidence>
<evidence type="ECO:0000256" key="3">
    <source>
        <dbReference type="ARBA" id="ARBA00022553"/>
    </source>
</evidence>
<sequence>MERGYKDKYNNIFDKNDKDINVLGVISIIKVITIFLICLGVLKNIVEKMELSSKTFLYGMSQIYSIMLPLFFLIGYILWKYILIYMYKLKMSKGIDIAADVIYIVIVTVLILVTNSYESQYKFLYMFNIISATIRFGKNYGLTIAWVTSIIISLIDLFFRRDLTINIYFQNDLIMGAGFVLIAWILGEYVKSENKQREELKEELRRETKKHHYFEEILLNNEACYDLLIENSQEAIFIHNEERVLYANEHALKLFRVKSLSDLNTTQLNHEENKLILIYSERYSEIYSKIHNNKLSQVSFEDKFLDKDGNELIFLSTSALCSYEKKQAILTITRDITPKREVQKLRKDVENNIRLLEEMREYNKYITEFFSNVSHELKTPLNIISSSTQLLKSYYKKDISEIEFKKIKYIDSIYNNCNRLTRLINNLLDITKFDSGFITLQKSNRDIIGDVENIVMSIIPYAESKGIEVTFDTDLEVRIMAFDQDKVERIILNLISNALKFTNRGGNIFVSIMNTENHVLISVKDTGTGIPEDKKDLIFERFMQVDKTLRRNHEGTGIGLSIVKSFVELHGGKIEVISEINKGSEFIITLPFSIIDIDEDDLVNDKISNNIVEKVSLELSDI</sequence>
<dbReference type="SUPFAM" id="SSF55785">
    <property type="entry name" value="PYP-like sensor domain (PAS domain)"/>
    <property type="match status" value="1"/>
</dbReference>
<dbReference type="Pfam" id="PF00512">
    <property type="entry name" value="HisKA"/>
    <property type="match status" value="1"/>
</dbReference>
<evidence type="ECO:0000313" key="11">
    <source>
        <dbReference type="EMBL" id="ASW44018.1"/>
    </source>
</evidence>
<dbReference type="InterPro" id="IPR035965">
    <property type="entry name" value="PAS-like_dom_sf"/>
</dbReference>
<evidence type="ECO:0000256" key="8">
    <source>
        <dbReference type="ARBA" id="ARBA00023012"/>
    </source>
</evidence>
<accession>A0A343JER0</accession>
<evidence type="ECO:0000256" key="4">
    <source>
        <dbReference type="ARBA" id="ARBA00022679"/>
    </source>
</evidence>
<keyword evidence="9" id="KW-1133">Transmembrane helix</keyword>
<dbReference type="Pfam" id="PF13188">
    <property type="entry name" value="PAS_8"/>
    <property type="match status" value="1"/>
</dbReference>
<dbReference type="Gene3D" id="3.30.565.10">
    <property type="entry name" value="Histidine kinase-like ATPase, C-terminal domain"/>
    <property type="match status" value="1"/>
</dbReference>
<dbReference type="Gene3D" id="1.10.287.130">
    <property type="match status" value="1"/>
</dbReference>
<keyword evidence="3" id="KW-0597">Phosphoprotein</keyword>
<dbReference type="InterPro" id="IPR004358">
    <property type="entry name" value="Sig_transdc_His_kin-like_C"/>
</dbReference>
<dbReference type="InterPro" id="IPR036097">
    <property type="entry name" value="HisK_dim/P_sf"/>
</dbReference>
<feature type="transmembrane region" description="Helical" evidence="9">
    <location>
        <begin position="97"/>
        <end position="117"/>
    </location>
</feature>
<keyword evidence="8" id="KW-0902">Two-component regulatory system</keyword>
<dbReference type="KEGG" id="cia:BEN51_11130"/>
<feature type="transmembrane region" description="Helical" evidence="9">
    <location>
        <begin position="140"/>
        <end position="159"/>
    </location>
</feature>
<dbReference type="InterPro" id="IPR005467">
    <property type="entry name" value="His_kinase_dom"/>
</dbReference>
<dbReference type="AlphaFoldDB" id="A0A343JER0"/>
<evidence type="ECO:0000256" key="2">
    <source>
        <dbReference type="ARBA" id="ARBA00012438"/>
    </source>
</evidence>
<feature type="domain" description="Histidine kinase" evidence="10">
    <location>
        <begin position="372"/>
        <end position="594"/>
    </location>
</feature>
<dbReference type="PRINTS" id="PR00344">
    <property type="entry name" value="BCTRLSENSOR"/>
</dbReference>
<keyword evidence="7" id="KW-0067">ATP-binding</keyword>
<dbReference type="Pfam" id="PF02518">
    <property type="entry name" value="HATPase_c"/>
    <property type="match status" value="1"/>
</dbReference>
<dbReference type="PROSITE" id="PS50109">
    <property type="entry name" value="HIS_KIN"/>
    <property type="match status" value="1"/>
</dbReference>
<evidence type="ECO:0000313" key="12">
    <source>
        <dbReference type="Proteomes" id="UP000264883"/>
    </source>
</evidence>
<dbReference type="Gene3D" id="3.30.450.20">
    <property type="entry name" value="PAS domain"/>
    <property type="match status" value="1"/>
</dbReference>
<keyword evidence="12" id="KW-1185">Reference proteome</keyword>
<dbReference type="PANTHER" id="PTHR43711">
    <property type="entry name" value="TWO-COMPONENT HISTIDINE KINASE"/>
    <property type="match status" value="1"/>
</dbReference>
<keyword evidence="6" id="KW-0418">Kinase</keyword>
<dbReference type="InterPro" id="IPR003661">
    <property type="entry name" value="HisK_dim/P_dom"/>
</dbReference>
<dbReference type="CDD" id="cd00082">
    <property type="entry name" value="HisKA"/>
    <property type="match status" value="1"/>
</dbReference>
<gene>
    <name evidence="11" type="ORF">BEN51_11130</name>
</gene>
<dbReference type="SMART" id="SM00387">
    <property type="entry name" value="HATPase_c"/>
    <property type="match status" value="1"/>
</dbReference>
<dbReference type="OrthoDB" id="9813394at2"/>
<keyword evidence="5" id="KW-0547">Nucleotide-binding</keyword>
<feature type="transmembrane region" description="Helical" evidence="9">
    <location>
        <begin position="62"/>
        <end position="85"/>
    </location>
</feature>